<dbReference type="PANTHER" id="PTHR11645:SF13">
    <property type="entry name" value="PYRROLINE-5-CARBOXYLATE REDUCTASE CATALYTIC N-TERMINAL DOMAIN-CONTAINING PROTEIN"/>
    <property type="match status" value="1"/>
</dbReference>
<keyword evidence="5" id="KW-1185">Reference proteome</keyword>
<gene>
    <name evidence="4" type="ORF">GFD30_00235</name>
</gene>
<proteinExistence type="inferred from homology"/>
<feature type="domain" description="Pyrroline-5-carboxylate reductase catalytic N-terminal" evidence="3">
    <location>
        <begin position="7"/>
        <end position="98"/>
    </location>
</feature>
<dbReference type="PANTHER" id="PTHR11645">
    <property type="entry name" value="PYRROLINE-5-CARBOXYLATE REDUCTASE"/>
    <property type="match status" value="1"/>
</dbReference>
<comment type="similarity">
    <text evidence="1">Belongs to the pyrroline-5-carboxylate reductase family.</text>
</comment>
<evidence type="ECO:0000313" key="5">
    <source>
        <dbReference type="Proteomes" id="UP000477750"/>
    </source>
</evidence>
<dbReference type="AlphaFoldDB" id="A0A6L5G306"/>
<dbReference type="GO" id="GO:0004735">
    <property type="term" value="F:pyrroline-5-carboxylate reductase activity"/>
    <property type="evidence" value="ECO:0007669"/>
    <property type="project" value="InterPro"/>
</dbReference>
<comment type="caution">
    <text evidence="4">The sequence shown here is derived from an EMBL/GenBank/DDBJ whole genome shotgun (WGS) entry which is preliminary data.</text>
</comment>
<dbReference type="SUPFAM" id="SSF51735">
    <property type="entry name" value="NAD(P)-binding Rossmann-fold domains"/>
    <property type="match status" value="1"/>
</dbReference>
<evidence type="ECO:0000256" key="2">
    <source>
        <dbReference type="PIRSR" id="PIRSR000193-1"/>
    </source>
</evidence>
<protein>
    <submittedName>
        <fullName evidence="4">Pyrroline-5-carboxylate reductase</fullName>
    </submittedName>
</protein>
<dbReference type="PIRSF" id="PIRSF000193">
    <property type="entry name" value="Pyrrol-5-carb_rd"/>
    <property type="match status" value="1"/>
</dbReference>
<evidence type="ECO:0000313" key="4">
    <source>
        <dbReference type="EMBL" id="MQM24010.1"/>
    </source>
</evidence>
<name>A0A6L5G306_9ACTN</name>
<dbReference type="Gene3D" id="3.40.50.720">
    <property type="entry name" value="NAD(P)-binding Rossmann-like Domain"/>
    <property type="match status" value="1"/>
</dbReference>
<dbReference type="RefSeq" id="WP_153023225.1">
    <property type="nucleotide sequence ID" value="NZ_WIAO01000001.1"/>
</dbReference>
<evidence type="ECO:0000256" key="1">
    <source>
        <dbReference type="ARBA" id="ARBA00005525"/>
    </source>
</evidence>
<dbReference type="InterPro" id="IPR036291">
    <property type="entry name" value="NAD(P)-bd_dom_sf"/>
</dbReference>
<dbReference type="EMBL" id="WIAO01000001">
    <property type="protein sequence ID" value="MQM24010.1"/>
    <property type="molecule type" value="Genomic_DNA"/>
</dbReference>
<dbReference type="Proteomes" id="UP000477750">
    <property type="component" value="Unassembled WGS sequence"/>
</dbReference>
<dbReference type="InterPro" id="IPR028939">
    <property type="entry name" value="P5C_Rdtase_cat_N"/>
</dbReference>
<dbReference type="GO" id="GO:0055129">
    <property type="term" value="P:L-proline biosynthetic process"/>
    <property type="evidence" value="ECO:0007669"/>
    <property type="project" value="TreeGrafter"/>
</dbReference>
<accession>A0A6L5G306</accession>
<evidence type="ECO:0000259" key="3">
    <source>
        <dbReference type="Pfam" id="PF03807"/>
    </source>
</evidence>
<dbReference type="InterPro" id="IPR000304">
    <property type="entry name" value="Pyrroline-COOH_reductase"/>
</dbReference>
<organism evidence="4 5">
    <name type="scientific">Glycomyces albidus</name>
    <dbReference type="NCBI Taxonomy" id="2656774"/>
    <lineage>
        <taxon>Bacteria</taxon>
        <taxon>Bacillati</taxon>
        <taxon>Actinomycetota</taxon>
        <taxon>Actinomycetes</taxon>
        <taxon>Glycomycetales</taxon>
        <taxon>Glycomycetaceae</taxon>
        <taxon>Glycomyces</taxon>
    </lineage>
</organism>
<feature type="binding site" evidence="2">
    <location>
        <position position="58"/>
    </location>
    <ligand>
        <name>NADPH</name>
        <dbReference type="ChEBI" id="CHEBI:57783"/>
    </ligand>
</feature>
<reference evidence="4 5" key="1">
    <citation type="submission" date="2019-10" db="EMBL/GenBank/DDBJ databases">
        <title>Glycomyces albidus sp. nov., a novel actinomycete isolated from rhizosphere soil of wheat (Triticum aestivum L.).</title>
        <authorList>
            <person name="Qian L."/>
        </authorList>
    </citation>
    <scope>NUCLEOTIDE SEQUENCE [LARGE SCALE GENOMIC DNA]</scope>
    <source>
        <strain evidence="4 5">NEAU-7082</strain>
    </source>
</reference>
<dbReference type="Pfam" id="PF03807">
    <property type="entry name" value="F420_oxidored"/>
    <property type="match status" value="1"/>
</dbReference>
<sequence>MDTNGSVGVVGVGEIASAIVEGRCAGANPPAFFLSPRGAANAAALARRFPSVRVCGSNQEVVDRADTVLLSVRYEHREAVLAGLDVRPEKTVVSALAGVGIAELRRLLRTDATLVRAIPLPAVRARASVTVVHPAHPAAAALFDPLGGTLAIPDEASFAVYSALTATVSTHLGYLGSLTEWAVAQGVPAEDAARYVRSMFRNVGLALGDESRSLDRLAADHETPGGNNEQVRTAWLDEENRLALHRVLDERLDRLR</sequence>
<keyword evidence="2" id="KW-0521">NADP</keyword>